<protein>
    <submittedName>
        <fullName evidence="2">Uncharacterized conserved protein, DUF2267 family</fullName>
    </submittedName>
</protein>
<dbReference type="RefSeq" id="WP_052407940.1">
    <property type="nucleotide sequence ID" value="NZ_JOEF01000026.1"/>
</dbReference>
<evidence type="ECO:0000256" key="1">
    <source>
        <dbReference type="SAM" id="MobiDB-lite"/>
    </source>
</evidence>
<dbReference type="AlphaFoldDB" id="A0A1G9SJ34"/>
<dbReference type="Pfam" id="PF10025">
    <property type="entry name" value="DUF2267"/>
    <property type="match status" value="1"/>
</dbReference>
<dbReference type="Proteomes" id="UP000183376">
    <property type="component" value="Chromosome I"/>
</dbReference>
<keyword evidence="3" id="KW-1185">Reference proteome</keyword>
<sequence length="225" mass="24360">MSSHRPTSFAHAENTAHHWLATISDHLGTTDSHLTYRCTRAWLHAVRDHLSVDSTAKLAAQLPELLRGVFYEGWDPSRVPTEQDATGFVTEFVLSARVTTAHAAGTLAAITAALRSLLAPGTLNHVIAQLPKGIRLLVDAEPEPRREPPRAPGTQERLERLENDVRALAEAVRLLARGVDATIVPLEPVDDDGMSQATRQARQVLLAIGRPGPAAEPVPARDGAR</sequence>
<dbReference type="EMBL" id="LT629701">
    <property type="protein sequence ID" value="SDM35421.1"/>
    <property type="molecule type" value="Genomic_DNA"/>
</dbReference>
<dbReference type="InterPro" id="IPR018727">
    <property type="entry name" value="DUF2267"/>
</dbReference>
<dbReference type="STRING" id="211114.SAMN04489726_1212"/>
<evidence type="ECO:0000313" key="3">
    <source>
        <dbReference type="Proteomes" id="UP000183376"/>
    </source>
</evidence>
<gene>
    <name evidence="2" type="ORF">SAMN04489726_1212</name>
</gene>
<dbReference type="OrthoDB" id="20942at2"/>
<dbReference type="Gene3D" id="1.10.490.110">
    <property type="entry name" value="Uncharacterized conserved protein DUF2267"/>
    <property type="match status" value="1"/>
</dbReference>
<feature type="region of interest" description="Disordered" evidence="1">
    <location>
        <begin position="139"/>
        <end position="158"/>
    </location>
</feature>
<dbReference type="eggNOG" id="COG5502">
    <property type="taxonomic scope" value="Bacteria"/>
</dbReference>
<accession>A0A1G9SJ34</accession>
<reference evidence="2 3" key="1">
    <citation type="submission" date="2016-10" db="EMBL/GenBank/DDBJ databases">
        <authorList>
            <person name="de Groot N.N."/>
        </authorList>
    </citation>
    <scope>NUCLEOTIDE SEQUENCE [LARGE SCALE GENOMIC DNA]</scope>
    <source>
        <strain evidence="2 3">DSM 44149</strain>
    </source>
</reference>
<proteinExistence type="predicted"/>
<evidence type="ECO:0000313" key="2">
    <source>
        <dbReference type="EMBL" id="SDM35421.1"/>
    </source>
</evidence>
<dbReference type="InterPro" id="IPR038282">
    <property type="entry name" value="DUF2267_sf"/>
</dbReference>
<name>A0A1G9SJ34_ALLAB</name>
<organism evidence="2 3">
    <name type="scientific">Allokutzneria albata</name>
    <name type="common">Kibdelosporangium albatum</name>
    <dbReference type="NCBI Taxonomy" id="211114"/>
    <lineage>
        <taxon>Bacteria</taxon>
        <taxon>Bacillati</taxon>
        <taxon>Actinomycetota</taxon>
        <taxon>Actinomycetes</taxon>
        <taxon>Pseudonocardiales</taxon>
        <taxon>Pseudonocardiaceae</taxon>
        <taxon>Allokutzneria</taxon>
    </lineage>
</organism>